<sequence>MDNQEKDPQKITSTSFSWKPWELFDHIQSRASMLPGGFEVDQWNRQAVKALCHYFTGCTSFEKMSPPGQSWKLHKGLLITGNTGAGKTTLMQLFKRNTRQCYQVVNCRQLNVLFAIQGYEMLGRYSVPIRIPLAEETFYQQELGTCFDDLGVENDNVRINVMAEIILNRYENSTPWHYTYITTSLTAGQIKQRYGSRVQSKVREMFNMIVLPEKDRR</sequence>
<proteinExistence type="predicted"/>
<comment type="caution">
    <text evidence="1">The sequence shown here is derived from an EMBL/GenBank/DDBJ whole genome shotgun (WGS) entry which is preliminary data.</text>
</comment>
<dbReference type="Gene3D" id="3.40.50.300">
    <property type="entry name" value="P-loop containing nucleotide triphosphate hydrolases"/>
    <property type="match status" value="1"/>
</dbReference>
<evidence type="ECO:0000313" key="2">
    <source>
        <dbReference type="Proteomes" id="UP000461730"/>
    </source>
</evidence>
<dbReference type="AlphaFoldDB" id="A0A7K1U6A1"/>
<keyword evidence="2" id="KW-1185">Reference proteome</keyword>
<dbReference type="RefSeq" id="WP_157307328.1">
    <property type="nucleotide sequence ID" value="NZ_WRXN01000006.1"/>
</dbReference>
<dbReference type="SUPFAM" id="SSF52540">
    <property type="entry name" value="P-loop containing nucleoside triphosphate hydrolases"/>
    <property type="match status" value="1"/>
</dbReference>
<dbReference type="InterPro" id="IPR027417">
    <property type="entry name" value="P-loop_NTPase"/>
</dbReference>
<organism evidence="1 2">
    <name type="scientific">Chitinophaga tropicalis</name>
    <dbReference type="NCBI Taxonomy" id="2683588"/>
    <lineage>
        <taxon>Bacteria</taxon>
        <taxon>Pseudomonadati</taxon>
        <taxon>Bacteroidota</taxon>
        <taxon>Chitinophagia</taxon>
        <taxon>Chitinophagales</taxon>
        <taxon>Chitinophagaceae</taxon>
        <taxon>Chitinophaga</taxon>
    </lineage>
</organism>
<protein>
    <submittedName>
        <fullName evidence="1">Uncharacterized protein</fullName>
    </submittedName>
</protein>
<reference evidence="1 2" key="1">
    <citation type="submission" date="2019-12" db="EMBL/GenBank/DDBJ databases">
        <title>Chitinophaga sp. strain ysch24 (GDMCC 1.1355), whole genome shotgun sequence.</title>
        <authorList>
            <person name="Zhang X."/>
        </authorList>
    </citation>
    <scope>NUCLEOTIDE SEQUENCE [LARGE SCALE GENOMIC DNA]</scope>
    <source>
        <strain evidence="2">ysch24</strain>
    </source>
</reference>
<dbReference type="Proteomes" id="UP000461730">
    <property type="component" value="Unassembled WGS sequence"/>
</dbReference>
<gene>
    <name evidence="1" type="ORF">GO493_16595</name>
</gene>
<dbReference type="EMBL" id="WRXN01000006">
    <property type="protein sequence ID" value="MVT09892.1"/>
    <property type="molecule type" value="Genomic_DNA"/>
</dbReference>
<name>A0A7K1U6A1_9BACT</name>
<accession>A0A7K1U6A1</accession>
<evidence type="ECO:0000313" key="1">
    <source>
        <dbReference type="EMBL" id="MVT09892.1"/>
    </source>
</evidence>